<reference evidence="2" key="1">
    <citation type="submission" date="2014-03" db="EMBL/GenBank/DDBJ databases">
        <authorList>
            <person name="Aksoy S."/>
            <person name="Warren W."/>
            <person name="Wilson R.K."/>
        </authorList>
    </citation>
    <scope>NUCLEOTIDE SEQUENCE [LARGE SCALE GENOMIC DNA]</scope>
    <source>
        <strain evidence="2">IAEA</strain>
    </source>
</reference>
<dbReference type="GO" id="GO:0007165">
    <property type="term" value="P:signal transduction"/>
    <property type="evidence" value="ECO:0007669"/>
    <property type="project" value="InterPro"/>
</dbReference>
<sequence>MRIIHVSGYSDKDKRGCIKLVAENIFLAMQSMIKARDLLRIFYGKEEYSELATFITSVGYETVTTFEVAYLSGIKTFWVDTVQDHSVQNFSISFTMGVSTMRKIIYETCEFVWDNLAAASICLPNGREWKKIAQSFNNMRDIPYSISATDRNHIAAIVHSPNLDPAFIIKVIVALRWRD</sequence>
<evidence type="ECO:0000313" key="2">
    <source>
        <dbReference type="Proteomes" id="UP000092445"/>
    </source>
</evidence>
<dbReference type="VEuPathDB" id="VectorBase:GPAI001681"/>
<proteinExistence type="predicted"/>
<dbReference type="SUPFAM" id="SSF47895">
    <property type="entry name" value="Transducin (alpha subunit), insertion domain"/>
    <property type="match status" value="1"/>
</dbReference>
<evidence type="ECO:0000313" key="1">
    <source>
        <dbReference type="EnsemblMetazoa" id="GPAI001681-PA"/>
    </source>
</evidence>
<dbReference type="InterPro" id="IPR011025">
    <property type="entry name" value="GproteinA_insert"/>
</dbReference>
<dbReference type="Proteomes" id="UP000092445">
    <property type="component" value="Unassembled WGS sequence"/>
</dbReference>
<reference evidence="1" key="2">
    <citation type="submission" date="2020-05" db="UniProtKB">
        <authorList>
            <consortium name="EnsemblMetazoa"/>
        </authorList>
    </citation>
    <scope>IDENTIFICATION</scope>
    <source>
        <strain evidence="1">IAEA</strain>
    </source>
</reference>
<protein>
    <submittedName>
        <fullName evidence="1">Uncharacterized protein</fullName>
    </submittedName>
</protein>
<dbReference type="AlphaFoldDB" id="A0A1A9Z2F6"/>
<dbReference type="STRING" id="7398.A0A1A9Z2F6"/>
<accession>A0A1A9Z2F6</accession>
<dbReference type="EnsemblMetazoa" id="GPAI001681-RA">
    <property type="protein sequence ID" value="GPAI001681-PA"/>
    <property type="gene ID" value="GPAI001681"/>
</dbReference>
<dbReference type="Gene3D" id="1.10.400.10">
    <property type="entry name" value="GI Alpha 1, domain 2-like"/>
    <property type="match status" value="1"/>
</dbReference>
<keyword evidence="2" id="KW-1185">Reference proteome</keyword>
<organism evidence="1 2">
    <name type="scientific">Glossina pallidipes</name>
    <name type="common">Tsetse fly</name>
    <dbReference type="NCBI Taxonomy" id="7398"/>
    <lineage>
        <taxon>Eukaryota</taxon>
        <taxon>Metazoa</taxon>
        <taxon>Ecdysozoa</taxon>
        <taxon>Arthropoda</taxon>
        <taxon>Hexapoda</taxon>
        <taxon>Insecta</taxon>
        <taxon>Pterygota</taxon>
        <taxon>Neoptera</taxon>
        <taxon>Endopterygota</taxon>
        <taxon>Diptera</taxon>
        <taxon>Brachycera</taxon>
        <taxon>Muscomorpha</taxon>
        <taxon>Hippoboscoidea</taxon>
        <taxon>Glossinidae</taxon>
        <taxon>Glossina</taxon>
    </lineage>
</organism>
<name>A0A1A9Z2F6_GLOPL</name>